<name>F8PRS5_SERL3</name>
<sequence length="106" mass="12028">MATNPKETLRSAMFGESQIPLNERNLRECLNNEIRMDNQNKLRLRAVRKFIFVVFWFVKAYPRAVSYGGVITINAIRLDSSNIGVEIICSQHQAQYIHVSEGAATG</sequence>
<dbReference type="InParanoid" id="F8PRS5"/>
<protein>
    <submittedName>
        <fullName evidence="1">Uncharacterized protein</fullName>
    </submittedName>
</protein>
<dbReference type="Proteomes" id="UP000008063">
    <property type="component" value="Unassembled WGS sequence"/>
</dbReference>
<organism evidence="2">
    <name type="scientific">Serpula lacrymans var. lacrymans (strain S7.3)</name>
    <name type="common">Dry rot fungus</name>
    <dbReference type="NCBI Taxonomy" id="936435"/>
    <lineage>
        <taxon>Eukaryota</taxon>
        <taxon>Fungi</taxon>
        <taxon>Dikarya</taxon>
        <taxon>Basidiomycota</taxon>
        <taxon>Agaricomycotina</taxon>
        <taxon>Agaricomycetes</taxon>
        <taxon>Agaricomycetidae</taxon>
        <taxon>Boletales</taxon>
        <taxon>Coniophorineae</taxon>
        <taxon>Serpulaceae</taxon>
        <taxon>Serpula</taxon>
    </lineage>
</organism>
<dbReference type="AlphaFoldDB" id="F8PRS5"/>
<proteinExistence type="predicted"/>
<dbReference type="HOGENOM" id="CLU_2224805_0_0_1"/>
<accession>F8PRS5</accession>
<dbReference type="EMBL" id="GL945478">
    <property type="protein sequence ID" value="EGO00645.1"/>
    <property type="molecule type" value="Genomic_DNA"/>
</dbReference>
<gene>
    <name evidence="1" type="ORF">SERLA73DRAFT_178514</name>
</gene>
<keyword evidence="2" id="KW-1185">Reference proteome</keyword>
<evidence type="ECO:0000313" key="1">
    <source>
        <dbReference type="EMBL" id="EGO00645.1"/>
    </source>
</evidence>
<evidence type="ECO:0000313" key="2">
    <source>
        <dbReference type="Proteomes" id="UP000008063"/>
    </source>
</evidence>
<reference evidence="2" key="1">
    <citation type="journal article" date="2011" name="Science">
        <title>The plant cell wall-decomposing machinery underlies the functional diversity of forest fungi.</title>
        <authorList>
            <person name="Eastwood D.C."/>
            <person name="Floudas D."/>
            <person name="Binder M."/>
            <person name="Majcherczyk A."/>
            <person name="Schneider P."/>
            <person name="Aerts A."/>
            <person name="Asiegbu F.O."/>
            <person name="Baker S.E."/>
            <person name="Barry K."/>
            <person name="Bendiksby M."/>
            <person name="Blumentritt M."/>
            <person name="Coutinho P.M."/>
            <person name="Cullen D."/>
            <person name="de Vries R.P."/>
            <person name="Gathman A."/>
            <person name="Goodell B."/>
            <person name="Henrissat B."/>
            <person name="Ihrmark K."/>
            <person name="Kauserud H."/>
            <person name="Kohler A."/>
            <person name="LaButti K."/>
            <person name="Lapidus A."/>
            <person name="Lavin J.L."/>
            <person name="Lee Y.-H."/>
            <person name="Lindquist E."/>
            <person name="Lilly W."/>
            <person name="Lucas S."/>
            <person name="Morin E."/>
            <person name="Murat C."/>
            <person name="Oguiza J.A."/>
            <person name="Park J."/>
            <person name="Pisabarro A.G."/>
            <person name="Riley R."/>
            <person name="Rosling A."/>
            <person name="Salamov A."/>
            <person name="Schmidt O."/>
            <person name="Schmutz J."/>
            <person name="Skrede I."/>
            <person name="Stenlid J."/>
            <person name="Wiebenga A."/>
            <person name="Xie X."/>
            <person name="Kuees U."/>
            <person name="Hibbett D.S."/>
            <person name="Hoffmeister D."/>
            <person name="Hoegberg N."/>
            <person name="Martin F."/>
            <person name="Grigoriev I.V."/>
            <person name="Watkinson S.C."/>
        </authorList>
    </citation>
    <scope>NUCLEOTIDE SEQUENCE [LARGE SCALE GENOMIC DNA]</scope>
    <source>
        <strain evidence="2">strain S7.3</strain>
    </source>
</reference>